<comment type="caution">
    <text evidence="1">The sequence shown here is derived from an EMBL/GenBank/DDBJ whole genome shotgun (WGS) entry which is preliminary data.</text>
</comment>
<name>A0A117Q151_9ACTN</name>
<dbReference type="Proteomes" id="UP000053127">
    <property type="component" value="Unassembled WGS sequence"/>
</dbReference>
<reference evidence="1 2" key="1">
    <citation type="submission" date="2015-10" db="EMBL/GenBank/DDBJ databases">
        <title>Draft genome sequence of Streptomyces yokosukanensis DSM 40224, type strain for the species Streptomyces yokosukanensis.</title>
        <authorList>
            <person name="Ruckert C."/>
            <person name="Winkler A."/>
            <person name="Kalinowski J."/>
            <person name="Kampfer P."/>
            <person name="Glaeser S."/>
        </authorList>
    </citation>
    <scope>NUCLEOTIDE SEQUENCE [LARGE SCALE GENOMIC DNA]</scope>
    <source>
        <strain evidence="1 2">DSM 40224</strain>
    </source>
</reference>
<evidence type="ECO:0000313" key="2">
    <source>
        <dbReference type="Proteomes" id="UP000053127"/>
    </source>
</evidence>
<dbReference type="EMBL" id="LMWN01000038">
    <property type="protein sequence ID" value="KUN02456.1"/>
    <property type="molecule type" value="Genomic_DNA"/>
</dbReference>
<organism evidence="1 2">
    <name type="scientific">Streptomyces yokosukanensis</name>
    <dbReference type="NCBI Taxonomy" id="67386"/>
    <lineage>
        <taxon>Bacteria</taxon>
        <taxon>Bacillati</taxon>
        <taxon>Actinomycetota</taxon>
        <taxon>Actinomycetes</taxon>
        <taxon>Kitasatosporales</taxon>
        <taxon>Streptomycetaceae</taxon>
        <taxon>Streptomyces</taxon>
    </lineage>
</organism>
<evidence type="ECO:0000313" key="1">
    <source>
        <dbReference type="EMBL" id="KUN02456.1"/>
    </source>
</evidence>
<keyword evidence="2" id="KW-1185">Reference proteome</keyword>
<dbReference type="STRING" id="67386.AQI95_26930"/>
<dbReference type="AlphaFoldDB" id="A0A117Q151"/>
<protein>
    <submittedName>
        <fullName evidence="1">Uncharacterized protein</fullName>
    </submittedName>
</protein>
<accession>A0A117Q151</accession>
<sequence>MLTSARTESFMTSAGLIASLATTTWLDTTPTGATLGCLLLVPQPPRSFYATPAVIEQRMRAVAKALRLGPATTPPPDIGPRLRQITPTEVALRFDGTLYCKRIPTGRPWSLLLGQGTPVALVLGLAPLSRSATPAEIDAYLDRATLHQCLLFGHTRTE</sequence>
<proteinExistence type="predicted"/>
<dbReference type="OrthoDB" id="4247963at2"/>
<gene>
    <name evidence="1" type="ORF">AQI95_26930</name>
</gene>